<dbReference type="EMBL" id="KZ613950">
    <property type="protein sequence ID" value="PMD37039.1"/>
    <property type="molecule type" value="Genomic_DNA"/>
</dbReference>
<dbReference type="STRING" id="1149755.A0A2J6REU7"/>
<sequence length="502" mass="55464">AWGITYEGCNALCGPRGGTEAFNWGSFSAAFAQWVLPWLALTAQLPYETKDGPTNMMSLMLAVGSPMLITYSLCVTILNSRWLNERFAVLRDENKRLGNHQEKALAAARYILRETQHVPIAIRDTRRRFAELIVSPANLVWWTSLQEEIERTKRDFTYSLGAQTVWVVVTEGIAVLDFFTIIDSSTIGMGVAINSLWMWLIPITLGWVWVGTQNSAATIQDGFMRASTKASLSSQNGNEEETMVGFKDFFVKPALAGCAMESGPIFNFARPWSHLGTCSQVIRCFRQMNENLDPEKKKPVSGTWSENWEENLAGTAEEKENWIFPSSSPSSNKGTDANIGMICFQATIMATILQWGTTGAAILMAYNTPVIGLGCESGGYLIYGLLATLVWALLVFSAYLSQRYAADLSCPSLRKNIRFPFLPSILIPATRVIGKTLAWINAGWLLSISLLQFANRYNNCWCMSCLGKSGWVILWASNSQVAQVAWSSWVGGVILGVVTAIG</sequence>
<feature type="transmembrane region" description="Helical" evidence="1">
    <location>
        <begin position="187"/>
        <end position="210"/>
    </location>
</feature>
<keyword evidence="1" id="KW-0812">Transmembrane</keyword>
<feature type="transmembrane region" description="Helical" evidence="1">
    <location>
        <begin position="56"/>
        <end position="78"/>
    </location>
</feature>
<accession>A0A2J6REU7</accession>
<evidence type="ECO:0000313" key="2">
    <source>
        <dbReference type="EMBL" id="PMD37039.1"/>
    </source>
</evidence>
<gene>
    <name evidence="2" type="ORF">L207DRAFT_393462</name>
</gene>
<feature type="transmembrane region" description="Helical" evidence="1">
    <location>
        <begin position="160"/>
        <end position="181"/>
    </location>
</feature>
<organism evidence="2 3">
    <name type="scientific">Hyaloscypha variabilis (strain UAMH 11265 / GT02V1 / F)</name>
    <name type="common">Meliniomyces variabilis</name>
    <dbReference type="NCBI Taxonomy" id="1149755"/>
    <lineage>
        <taxon>Eukaryota</taxon>
        <taxon>Fungi</taxon>
        <taxon>Dikarya</taxon>
        <taxon>Ascomycota</taxon>
        <taxon>Pezizomycotina</taxon>
        <taxon>Leotiomycetes</taxon>
        <taxon>Helotiales</taxon>
        <taxon>Hyaloscyphaceae</taxon>
        <taxon>Hyaloscypha</taxon>
        <taxon>Hyaloscypha variabilis</taxon>
    </lineage>
</organism>
<proteinExistence type="predicted"/>
<evidence type="ECO:0000313" key="3">
    <source>
        <dbReference type="Proteomes" id="UP000235786"/>
    </source>
</evidence>
<keyword evidence="3" id="KW-1185">Reference proteome</keyword>
<feature type="transmembrane region" description="Helical" evidence="1">
    <location>
        <begin position="342"/>
        <end position="366"/>
    </location>
</feature>
<name>A0A2J6REU7_HYAVF</name>
<feature type="transmembrane region" description="Helical" evidence="1">
    <location>
        <begin position="378"/>
        <end position="400"/>
    </location>
</feature>
<feature type="non-terminal residue" evidence="2">
    <location>
        <position position="502"/>
    </location>
</feature>
<keyword evidence="1" id="KW-0472">Membrane</keyword>
<dbReference type="AlphaFoldDB" id="A0A2J6REU7"/>
<dbReference type="OrthoDB" id="5392263at2759"/>
<reference evidence="2 3" key="1">
    <citation type="submission" date="2016-04" db="EMBL/GenBank/DDBJ databases">
        <title>A degradative enzymes factory behind the ericoid mycorrhizal symbiosis.</title>
        <authorList>
            <consortium name="DOE Joint Genome Institute"/>
            <person name="Martino E."/>
            <person name="Morin E."/>
            <person name="Grelet G."/>
            <person name="Kuo A."/>
            <person name="Kohler A."/>
            <person name="Daghino S."/>
            <person name="Barry K."/>
            <person name="Choi C."/>
            <person name="Cichocki N."/>
            <person name="Clum A."/>
            <person name="Copeland A."/>
            <person name="Hainaut M."/>
            <person name="Haridas S."/>
            <person name="Labutti K."/>
            <person name="Lindquist E."/>
            <person name="Lipzen A."/>
            <person name="Khouja H.-R."/>
            <person name="Murat C."/>
            <person name="Ohm R."/>
            <person name="Olson A."/>
            <person name="Spatafora J."/>
            <person name="Veneault-Fourrey C."/>
            <person name="Henrissat B."/>
            <person name="Grigoriev I."/>
            <person name="Martin F."/>
            <person name="Perotto S."/>
        </authorList>
    </citation>
    <scope>NUCLEOTIDE SEQUENCE [LARGE SCALE GENOMIC DNA]</scope>
    <source>
        <strain evidence="2 3">F</strain>
    </source>
</reference>
<dbReference type="Proteomes" id="UP000235786">
    <property type="component" value="Unassembled WGS sequence"/>
</dbReference>
<keyword evidence="1" id="KW-1133">Transmembrane helix</keyword>
<protein>
    <submittedName>
        <fullName evidence="2">Uncharacterized protein</fullName>
    </submittedName>
</protein>
<feature type="non-terminal residue" evidence="2">
    <location>
        <position position="1"/>
    </location>
</feature>
<evidence type="ECO:0000256" key="1">
    <source>
        <dbReference type="SAM" id="Phobius"/>
    </source>
</evidence>